<evidence type="ECO:0000256" key="2">
    <source>
        <dbReference type="ARBA" id="ARBA00022475"/>
    </source>
</evidence>
<gene>
    <name evidence="8" type="ORF">A2V97_02330</name>
</gene>
<evidence type="ECO:0000256" key="6">
    <source>
        <dbReference type="SAM" id="Phobius"/>
    </source>
</evidence>
<dbReference type="STRING" id="1802485.A2V97_02330"/>
<dbReference type="PROSITE" id="PS50850">
    <property type="entry name" value="MFS"/>
    <property type="match status" value="1"/>
</dbReference>
<dbReference type="SUPFAM" id="SSF103473">
    <property type="entry name" value="MFS general substrate transporter"/>
    <property type="match status" value="1"/>
</dbReference>
<dbReference type="Proteomes" id="UP000177382">
    <property type="component" value="Unassembled WGS sequence"/>
</dbReference>
<evidence type="ECO:0000256" key="4">
    <source>
        <dbReference type="ARBA" id="ARBA00022989"/>
    </source>
</evidence>
<dbReference type="PANTHER" id="PTHR23513:SF6">
    <property type="entry name" value="MAJOR FACILITATOR SUPERFAMILY ASSOCIATED DOMAIN-CONTAINING PROTEIN"/>
    <property type="match status" value="1"/>
</dbReference>
<keyword evidence="5 6" id="KW-0472">Membrane</keyword>
<dbReference type="InterPro" id="IPR011701">
    <property type="entry name" value="MFS"/>
</dbReference>
<evidence type="ECO:0000256" key="5">
    <source>
        <dbReference type="ARBA" id="ARBA00023136"/>
    </source>
</evidence>
<feature type="transmembrane region" description="Helical" evidence="6">
    <location>
        <begin position="91"/>
        <end position="113"/>
    </location>
</feature>
<feature type="transmembrane region" description="Helical" evidence="6">
    <location>
        <begin position="23"/>
        <end position="47"/>
    </location>
</feature>
<reference evidence="8 9" key="1">
    <citation type="journal article" date="2016" name="Nat. Commun.">
        <title>Thousands of microbial genomes shed light on interconnected biogeochemical processes in an aquifer system.</title>
        <authorList>
            <person name="Anantharaman K."/>
            <person name="Brown C.T."/>
            <person name="Hug L.A."/>
            <person name="Sharon I."/>
            <person name="Castelle C.J."/>
            <person name="Probst A.J."/>
            <person name="Thomas B.C."/>
            <person name="Singh A."/>
            <person name="Wilkins M.J."/>
            <person name="Karaoz U."/>
            <person name="Brodie E.L."/>
            <person name="Williams K.H."/>
            <person name="Hubbard S.S."/>
            <person name="Banfield J.F."/>
        </authorList>
    </citation>
    <scope>NUCLEOTIDE SEQUENCE [LARGE SCALE GENOMIC DNA]</scope>
</reference>
<dbReference type="InterPro" id="IPR020846">
    <property type="entry name" value="MFS_dom"/>
</dbReference>
<proteinExistence type="predicted"/>
<feature type="transmembrane region" description="Helical" evidence="6">
    <location>
        <begin position="184"/>
        <end position="203"/>
    </location>
</feature>
<dbReference type="EMBL" id="MGFX01000006">
    <property type="protein sequence ID" value="OGM15434.1"/>
    <property type="molecule type" value="Genomic_DNA"/>
</dbReference>
<dbReference type="GO" id="GO:0005886">
    <property type="term" value="C:plasma membrane"/>
    <property type="evidence" value="ECO:0007669"/>
    <property type="project" value="UniProtKB-SubCell"/>
</dbReference>
<evidence type="ECO:0000313" key="8">
    <source>
        <dbReference type="EMBL" id="OGM15434.1"/>
    </source>
</evidence>
<feature type="transmembrane region" description="Helical" evidence="6">
    <location>
        <begin position="119"/>
        <end position="140"/>
    </location>
</feature>
<keyword evidence="2" id="KW-1003">Cell membrane</keyword>
<dbReference type="InterPro" id="IPR036259">
    <property type="entry name" value="MFS_trans_sf"/>
</dbReference>
<protein>
    <recommendedName>
        <fullName evidence="7">Major facilitator superfamily (MFS) profile domain-containing protein</fullName>
    </recommendedName>
</protein>
<evidence type="ECO:0000313" key="9">
    <source>
        <dbReference type="Proteomes" id="UP000177382"/>
    </source>
</evidence>
<accession>A0A1F7XK61</accession>
<name>A0A1F7XK61_9BACT</name>
<dbReference type="Gene3D" id="1.20.1250.20">
    <property type="entry name" value="MFS general substrate transporter like domains"/>
    <property type="match status" value="1"/>
</dbReference>
<evidence type="ECO:0000259" key="7">
    <source>
        <dbReference type="PROSITE" id="PS50850"/>
    </source>
</evidence>
<dbReference type="GO" id="GO:0022857">
    <property type="term" value="F:transmembrane transporter activity"/>
    <property type="evidence" value="ECO:0007669"/>
    <property type="project" value="InterPro"/>
</dbReference>
<comment type="subcellular location">
    <subcellularLocation>
        <location evidence="1">Cell membrane</location>
        <topology evidence="1">Multi-pass membrane protein</topology>
    </subcellularLocation>
</comment>
<feature type="transmembrane region" description="Helical" evidence="6">
    <location>
        <begin position="152"/>
        <end position="172"/>
    </location>
</feature>
<evidence type="ECO:0000256" key="1">
    <source>
        <dbReference type="ARBA" id="ARBA00004651"/>
    </source>
</evidence>
<keyword evidence="3 6" id="KW-0812">Transmembrane</keyword>
<sequence length="209" mass="22491">MVQSAIRRLKKVGWKNLFSINKILKVLVASDIIVFSGFGLMSPIFAVFVTDQIVGGTLVTVGIAEAIYLAIKSLLQIPIGIMVDETPGQKIDFWLAFTGSLIMGAAIFLYIFATSPMHVYLIQIMFGIAGAMAYPAWMGLFTRNLEEGRESFIWGLHSTTTEMSAAATAALGGFLADKLGFDSLFLVSGAVAVLGALALIVVYPEISKE</sequence>
<feature type="transmembrane region" description="Helical" evidence="6">
    <location>
        <begin position="53"/>
        <end position="71"/>
    </location>
</feature>
<comment type="caution">
    <text evidence="8">The sequence shown here is derived from an EMBL/GenBank/DDBJ whole genome shotgun (WGS) entry which is preliminary data.</text>
</comment>
<dbReference type="PANTHER" id="PTHR23513">
    <property type="entry name" value="INTEGRAL MEMBRANE EFFLUX PROTEIN-RELATED"/>
    <property type="match status" value="1"/>
</dbReference>
<feature type="domain" description="Major facilitator superfamily (MFS) profile" evidence="7">
    <location>
        <begin position="23"/>
        <end position="209"/>
    </location>
</feature>
<keyword evidence="4 6" id="KW-1133">Transmembrane helix</keyword>
<dbReference type="Pfam" id="PF07690">
    <property type="entry name" value="MFS_1"/>
    <property type="match status" value="1"/>
</dbReference>
<organism evidence="8 9">
    <name type="scientific">Candidatus Woesebacteria bacterium RBG_16_42_24</name>
    <dbReference type="NCBI Taxonomy" id="1802485"/>
    <lineage>
        <taxon>Bacteria</taxon>
        <taxon>Candidatus Woeseibacteriota</taxon>
    </lineage>
</organism>
<dbReference type="AlphaFoldDB" id="A0A1F7XK61"/>
<evidence type="ECO:0000256" key="3">
    <source>
        <dbReference type="ARBA" id="ARBA00022692"/>
    </source>
</evidence>